<dbReference type="Proteomes" id="UP000199322">
    <property type="component" value="Unassembled WGS sequence"/>
</dbReference>
<dbReference type="InterPro" id="IPR003675">
    <property type="entry name" value="Rce1/LyrA-like_dom"/>
</dbReference>
<keyword evidence="3" id="KW-0645">Protease</keyword>
<keyword evidence="1" id="KW-0812">Transmembrane</keyword>
<evidence type="ECO:0000256" key="1">
    <source>
        <dbReference type="SAM" id="Phobius"/>
    </source>
</evidence>
<keyword evidence="1" id="KW-0472">Membrane</keyword>
<dbReference type="EMBL" id="FMYV01000006">
    <property type="protein sequence ID" value="SDC71547.1"/>
    <property type="molecule type" value="Genomic_DNA"/>
</dbReference>
<gene>
    <name evidence="3" type="ORF">SAMN04488588_1668</name>
</gene>
<protein>
    <submittedName>
        <fullName evidence="3">CAAX protease self-immunity</fullName>
    </submittedName>
</protein>
<feature type="transmembrane region" description="Helical" evidence="1">
    <location>
        <begin position="119"/>
        <end position="138"/>
    </location>
</feature>
<feature type="transmembrane region" description="Helical" evidence="1">
    <location>
        <begin position="12"/>
        <end position="42"/>
    </location>
</feature>
<dbReference type="GO" id="GO:0006508">
    <property type="term" value="P:proteolysis"/>
    <property type="evidence" value="ECO:0007669"/>
    <property type="project" value="UniProtKB-KW"/>
</dbReference>
<accession>A0A1G6NWB6</accession>
<evidence type="ECO:0000313" key="3">
    <source>
        <dbReference type="EMBL" id="SDC71547.1"/>
    </source>
</evidence>
<evidence type="ECO:0000313" key="4">
    <source>
        <dbReference type="Proteomes" id="UP000199322"/>
    </source>
</evidence>
<organism evidence="3 4">
    <name type="scientific">Geotoga petraea</name>
    <dbReference type="NCBI Taxonomy" id="28234"/>
    <lineage>
        <taxon>Bacteria</taxon>
        <taxon>Thermotogati</taxon>
        <taxon>Thermotogota</taxon>
        <taxon>Thermotogae</taxon>
        <taxon>Petrotogales</taxon>
        <taxon>Petrotogaceae</taxon>
        <taxon>Geotoga</taxon>
    </lineage>
</organism>
<name>A0A1G6NWB6_9BACT</name>
<feature type="transmembrane region" description="Helical" evidence="1">
    <location>
        <begin position="91"/>
        <end position="110"/>
    </location>
</feature>
<dbReference type="AlphaFoldDB" id="A0A1G6NWB6"/>
<dbReference type="STRING" id="28234.SAMN04488588_1668"/>
<feature type="domain" description="CAAX prenyl protease 2/Lysostaphin resistance protein A-like" evidence="2">
    <location>
        <begin position="91"/>
        <end position="169"/>
    </location>
</feature>
<dbReference type="GO" id="GO:0004175">
    <property type="term" value="F:endopeptidase activity"/>
    <property type="evidence" value="ECO:0007669"/>
    <property type="project" value="UniProtKB-ARBA"/>
</dbReference>
<keyword evidence="4" id="KW-1185">Reference proteome</keyword>
<dbReference type="RefSeq" id="WP_091404712.1">
    <property type="nucleotide sequence ID" value="NZ_FMYV01000006.1"/>
</dbReference>
<keyword evidence="1" id="KW-1133">Transmembrane helix</keyword>
<dbReference type="GO" id="GO:0080120">
    <property type="term" value="P:CAAX-box protein maturation"/>
    <property type="evidence" value="ECO:0007669"/>
    <property type="project" value="UniProtKB-ARBA"/>
</dbReference>
<sequence length="185" mass="22066">MDIKKNGFEILLYTLSVLLMVFVSNLYVLIPALLIVIISYFIKNKSFKKIMSFNSKRWGKRFLIGLILLVVTIGYFFVQTDNVSEINSKDIFIWLIIFPFINEMIFRVMVINIIEKEKYFWVFNIIQSLVFVFSLINLDFYNKDYFLTFLLAFIAGWVYKEDKSFYKIFFLDMAISFGILLLNYL</sequence>
<feature type="transmembrane region" description="Helical" evidence="1">
    <location>
        <begin position="166"/>
        <end position="184"/>
    </location>
</feature>
<evidence type="ECO:0000259" key="2">
    <source>
        <dbReference type="Pfam" id="PF02517"/>
    </source>
</evidence>
<dbReference type="Pfam" id="PF02517">
    <property type="entry name" value="Rce1-like"/>
    <property type="match status" value="1"/>
</dbReference>
<keyword evidence="3" id="KW-0378">Hydrolase</keyword>
<reference evidence="3 4" key="1">
    <citation type="submission" date="2016-10" db="EMBL/GenBank/DDBJ databases">
        <authorList>
            <person name="de Groot N.N."/>
        </authorList>
    </citation>
    <scope>NUCLEOTIDE SEQUENCE [LARGE SCALE GENOMIC DNA]</scope>
    <source>
        <strain evidence="3 4">WG14</strain>
    </source>
</reference>
<proteinExistence type="predicted"/>
<feature type="transmembrane region" description="Helical" evidence="1">
    <location>
        <begin position="62"/>
        <end position="79"/>
    </location>
</feature>